<organism evidence="1 2">
    <name type="scientific">Pyropia yezoensis</name>
    <name type="common">Susabi-nori</name>
    <name type="synonym">Porphyra yezoensis</name>
    <dbReference type="NCBI Taxonomy" id="2788"/>
    <lineage>
        <taxon>Eukaryota</taxon>
        <taxon>Rhodophyta</taxon>
        <taxon>Bangiophyceae</taxon>
        <taxon>Bangiales</taxon>
        <taxon>Bangiaceae</taxon>
        <taxon>Pyropia</taxon>
    </lineage>
</organism>
<dbReference type="Proteomes" id="UP000798662">
    <property type="component" value="Chromosome 2"/>
</dbReference>
<reference evidence="1" key="1">
    <citation type="submission" date="2019-11" db="EMBL/GenBank/DDBJ databases">
        <title>Nori genome reveals adaptations in red seaweeds to the harsh intertidal environment.</title>
        <authorList>
            <person name="Wang D."/>
            <person name="Mao Y."/>
        </authorList>
    </citation>
    <scope>NUCLEOTIDE SEQUENCE</scope>
    <source>
        <tissue evidence="1">Gametophyte</tissue>
    </source>
</reference>
<dbReference type="EMBL" id="CM020619">
    <property type="protein sequence ID" value="KAK1863790.1"/>
    <property type="molecule type" value="Genomic_DNA"/>
</dbReference>
<name>A0ACC3C0R3_PYRYE</name>
<accession>A0ACC3C0R3</accession>
<keyword evidence="2" id="KW-1185">Reference proteome</keyword>
<evidence type="ECO:0000313" key="2">
    <source>
        <dbReference type="Proteomes" id="UP000798662"/>
    </source>
</evidence>
<protein>
    <submittedName>
        <fullName evidence="1">Uncharacterized protein</fullName>
    </submittedName>
</protein>
<proteinExistence type="predicted"/>
<sequence>MACVMCQPPARSFITDPDRFCIRVLPGSSLDEDFDADRRSSLLADAAPARRGAVNGAAVPSTVMSPRRLGFRWDVDPRDNPPIAWPRCSSLNDSTQAVRPAWLAGVGRRDINPDSADERALARNFSTCLLALPPRRVNLLLFSRLYAMGTPEQDFGGITDELYQLAQSYNVGEMSGASWRAAAVRDSVAVELNLTTEAARSSAALDRDLSGQLLLRAETTYVVALTGYHPRLLVSIAAGSVIGYLLMVVAGFAAPIIRARVERRRRDSAETEAAGGEDSGGEWEKEAVVQDDERSTQRRAHSCATPAAELSAQAWATGTNER</sequence>
<comment type="caution">
    <text evidence="1">The sequence shown here is derived from an EMBL/GenBank/DDBJ whole genome shotgun (WGS) entry which is preliminary data.</text>
</comment>
<gene>
    <name evidence="1" type="ORF">I4F81_006344</name>
</gene>
<evidence type="ECO:0000313" key="1">
    <source>
        <dbReference type="EMBL" id="KAK1863790.1"/>
    </source>
</evidence>